<dbReference type="AlphaFoldDB" id="A0A364XXI1"/>
<keyword evidence="3" id="KW-1185">Reference proteome</keyword>
<evidence type="ECO:0000313" key="3">
    <source>
        <dbReference type="Proteomes" id="UP000251889"/>
    </source>
</evidence>
<dbReference type="GO" id="GO:0016787">
    <property type="term" value="F:hydrolase activity"/>
    <property type="evidence" value="ECO:0007669"/>
    <property type="project" value="InterPro"/>
</dbReference>
<gene>
    <name evidence="2" type="ORF">DQQ10_20645</name>
</gene>
<reference evidence="2 3" key="1">
    <citation type="submission" date="2018-06" db="EMBL/GenBank/DDBJ databases">
        <title>Chryseolinea flavus sp. nov., a member of the phylum Bacteroidetes isolated from soil.</title>
        <authorList>
            <person name="Li Y."/>
            <person name="Wang J."/>
        </authorList>
    </citation>
    <scope>NUCLEOTIDE SEQUENCE [LARGE SCALE GENOMIC DNA]</scope>
    <source>
        <strain evidence="2 3">SDU1-6</strain>
    </source>
</reference>
<dbReference type="Gene3D" id="2.60.120.560">
    <property type="entry name" value="Exo-inulinase, domain 1"/>
    <property type="match status" value="1"/>
</dbReference>
<dbReference type="Pfam" id="PF06439">
    <property type="entry name" value="3keto-disac_hyd"/>
    <property type="match status" value="1"/>
</dbReference>
<dbReference type="RefSeq" id="WP_112748820.1">
    <property type="nucleotide sequence ID" value="NZ_QMFY01000013.1"/>
</dbReference>
<dbReference type="OrthoDB" id="259356at2"/>
<evidence type="ECO:0000313" key="2">
    <source>
        <dbReference type="EMBL" id="RAV99007.1"/>
    </source>
</evidence>
<dbReference type="Proteomes" id="UP000251889">
    <property type="component" value="Unassembled WGS sequence"/>
</dbReference>
<evidence type="ECO:0000259" key="1">
    <source>
        <dbReference type="Pfam" id="PF06439"/>
    </source>
</evidence>
<dbReference type="InterPro" id="IPR010496">
    <property type="entry name" value="AL/BT2_dom"/>
</dbReference>
<proteinExistence type="predicted"/>
<organism evidence="2 3">
    <name type="scientific">Pseudochryseolinea flava</name>
    <dbReference type="NCBI Taxonomy" id="2059302"/>
    <lineage>
        <taxon>Bacteria</taxon>
        <taxon>Pseudomonadati</taxon>
        <taxon>Bacteroidota</taxon>
        <taxon>Cytophagia</taxon>
        <taxon>Cytophagales</taxon>
        <taxon>Fulvivirgaceae</taxon>
        <taxon>Pseudochryseolinea</taxon>
    </lineage>
</organism>
<dbReference type="EMBL" id="QMFY01000013">
    <property type="protein sequence ID" value="RAV99007.1"/>
    <property type="molecule type" value="Genomic_DNA"/>
</dbReference>
<feature type="domain" description="3-keto-alpha-glucoside-1,2-lyase/3-keto-2-hydroxy-glucal hydratase" evidence="1">
    <location>
        <begin position="26"/>
        <end position="277"/>
    </location>
</feature>
<comment type="caution">
    <text evidence="2">The sequence shown here is derived from an EMBL/GenBank/DDBJ whole genome shotgun (WGS) entry which is preliminary data.</text>
</comment>
<protein>
    <submittedName>
        <fullName evidence="2">DUF1080 domain-containing protein</fullName>
    </submittedName>
</protein>
<sequence>MNKRYTHLLIFIILAFTTTCTTKKEEWRSLLTKDMQGWENYLSFRHQLGYNGEAPKDSAGNAIQPIGYNKDTLNIFSTTEEHGETVLRISGEIYGCIFTKEEFENYHLKLKFKWGNLKSDPRKDEYMDSGVLYHSQGESGVDYWRSWMLSQEFQIIEKGNGDFWPISTSIVDISVADTTADTLQYKAGGIPTSFGHGTGGRIHCLRGKNTEKPNGEWNTLELICFGDKAIYIINDEVVNAISNSRYFDGTTAKPLTKGKLQLQSEAAEIFFKEIQIKNITKIPEDYTNVF</sequence>
<accession>A0A364XXI1</accession>
<name>A0A364XXI1_9BACT</name>